<evidence type="ECO:0000313" key="1">
    <source>
        <dbReference type="EMBL" id="KIP04313.1"/>
    </source>
</evidence>
<dbReference type="Proteomes" id="UP000053257">
    <property type="component" value="Unassembled WGS sequence"/>
</dbReference>
<gene>
    <name evidence="1" type="ORF">PHLGIDRAFT_201760</name>
</gene>
<dbReference type="HOGENOM" id="CLU_1949595_0_0_1"/>
<protein>
    <submittedName>
        <fullName evidence="1">Uncharacterized protein</fullName>
    </submittedName>
</protein>
<reference evidence="1 2" key="1">
    <citation type="journal article" date="2014" name="PLoS Genet.">
        <title>Analysis of the Phlebiopsis gigantea genome, transcriptome and secretome provides insight into its pioneer colonization strategies of wood.</title>
        <authorList>
            <person name="Hori C."/>
            <person name="Ishida T."/>
            <person name="Igarashi K."/>
            <person name="Samejima M."/>
            <person name="Suzuki H."/>
            <person name="Master E."/>
            <person name="Ferreira P."/>
            <person name="Ruiz-Duenas F.J."/>
            <person name="Held B."/>
            <person name="Canessa P."/>
            <person name="Larrondo L.F."/>
            <person name="Schmoll M."/>
            <person name="Druzhinina I.S."/>
            <person name="Kubicek C.P."/>
            <person name="Gaskell J.A."/>
            <person name="Kersten P."/>
            <person name="St John F."/>
            <person name="Glasner J."/>
            <person name="Sabat G."/>
            <person name="Splinter BonDurant S."/>
            <person name="Syed K."/>
            <person name="Yadav J."/>
            <person name="Mgbeahuruike A.C."/>
            <person name="Kovalchuk A."/>
            <person name="Asiegbu F.O."/>
            <person name="Lackner G."/>
            <person name="Hoffmeister D."/>
            <person name="Rencoret J."/>
            <person name="Gutierrez A."/>
            <person name="Sun H."/>
            <person name="Lindquist E."/>
            <person name="Barry K."/>
            <person name="Riley R."/>
            <person name="Grigoriev I.V."/>
            <person name="Henrissat B."/>
            <person name="Kues U."/>
            <person name="Berka R.M."/>
            <person name="Martinez A.T."/>
            <person name="Covert S.F."/>
            <person name="Blanchette R.A."/>
            <person name="Cullen D."/>
        </authorList>
    </citation>
    <scope>NUCLEOTIDE SEQUENCE [LARGE SCALE GENOMIC DNA]</scope>
    <source>
        <strain evidence="1 2">11061_1 CR5-6</strain>
    </source>
</reference>
<organism evidence="1 2">
    <name type="scientific">Phlebiopsis gigantea (strain 11061_1 CR5-6)</name>
    <name type="common">White-rot fungus</name>
    <name type="synonym">Peniophora gigantea</name>
    <dbReference type="NCBI Taxonomy" id="745531"/>
    <lineage>
        <taxon>Eukaryota</taxon>
        <taxon>Fungi</taxon>
        <taxon>Dikarya</taxon>
        <taxon>Basidiomycota</taxon>
        <taxon>Agaricomycotina</taxon>
        <taxon>Agaricomycetes</taxon>
        <taxon>Polyporales</taxon>
        <taxon>Phanerochaetaceae</taxon>
        <taxon>Phlebiopsis</taxon>
    </lineage>
</organism>
<evidence type="ECO:0000313" key="2">
    <source>
        <dbReference type="Proteomes" id="UP000053257"/>
    </source>
</evidence>
<sequence>MFGHGRLPAGCNLTCYCHHGFRQHIECLRVLLNISSKTSCLLLKFKGLESDYVLVVACSYWLRSYVKKRKILAESLTVHVSVGGKPLHRISRRDEGIFGGSLDLETSFPTIQNLAITSQRACSDTARVE</sequence>
<accession>A0A0C3PFH4</accession>
<dbReference type="AlphaFoldDB" id="A0A0C3PFH4"/>
<keyword evidence="2" id="KW-1185">Reference proteome</keyword>
<dbReference type="EMBL" id="KN840579">
    <property type="protein sequence ID" value="KIP04313.1"/>
    <property type="molecule type" value="Genomic_DNA"/>
</dbReference>
<proteinExistence type="predicted"/>
<name>A0A0C3PFH4_PHLG1</name>